<reference evidence="2" key="1">
    <citation type="submission" date="2024-02" db="EMBL/GenBank/DDBJ databases">
        <authorList>
            <consortium name="ELIXIR-Norway"/>
            <consortium name="Elixir Norway"/>
        </authorList>
    </citation>
    <scope>NUCLEOTIDE SEQUENCE</scope>
</reference>
<protein>
    <submittedName>
        <fullName evidence="2">Uncharacterized protein</fullName>
    </submittedName>
</protein>
<accession>A0ABP0WC94</accession>
<feature type="compositionally biased region" description="Acidic residues" evidence="1">
    <location>
        <begin position="74"/>
        <end position="86"/>
    </location>
</feature>
<dbReference type="EMBL" id="OZ020111">
    <property type="protein sequence ID" value="CAK9264472.1"/>
    <property type="molecule type" value="Genomic_DNA"/>
</dbReference>
<evidence type="ECO:0000256" key="1">
    <source>
        <dbReference type="SAM" id="MobiDB-lite"/>
    </source>
</evidence>
<proteinExistence type="predicted"/>
<evidence type="ECO:0000313" key="3">
    <source>
        <dbReference type="Proteomes" id="UP001497444"/>
    </source>
</evidence>
<organism evidence="2 3">
    <name type="scientific">Sphagnum jensenii</name>
    <dbReference type="NCBI Taxonomy" id="128206"/>
    <lineage>
        <taxon>Eukaryota</taxon>
        <taxon>Viridiplantae</taxon>
        <taxon>Streptophyta</taxon>
        <taxon>Embryophyta</taxon>
        <taxon>Bryophyta</taxon>
        <taxon>Sphagnophytina</taxon>
        <taxon>Sphagnopsida</taxon>
        <taxon>Sphagnales</taxon>
        <taxon>Sphagnaceae</taxon>
        <taxon>Sphagnum</taxon>
    </lineage>
</organism>
<feature type="compositionally biased region" description="Basic and acidic residues" evidence="1">
    <location>
        <begin position="87"/>
        <end position="108"/>
    </location>
</feature>
<sequence>MARGAYLLTKNKKMKQKGQIDKEGDGSGSRVARRAGGSGRGSILDIATARVERKEARSSFFLGGKTEKQQQQEKEEEEEEEEEVNDEDRRLVSESKEARSSILMKIED</sequence>
<dbReference type="Proteomes" id="UP001497444">
    <property type="component" value="Chromosome 16"/>
</dbReference>
<gene>
    <name evidence="2" type="ORF">CSSPJE1EN1_LOCUS9950</name>
</gene>
<keyword evidence="3" id="KW-1185">Reference proteome</keyword>
<name>A0ABP0WC94_9BRYO</name>
<feature type="region of interest" description="Disordered" evidence="1">
    <location>
        <begin position="54"/>
        <end position="108"/>
    </location>
</feature>
<evidence type="ECO:0000313" key="2">
    <source>
        <dbReference type="EMBL" id="CAK9264472.1"/>
    </source>
</evidence>
<feature type="region of interest" description="Disordered" evidence="1">
    <location>
        <begin position="1"/>
        <end position="41"/>
    </location>
</feature>